<feature type="non-terminal residue" evidence="1">
    <location>
        <position position="49"/>
    </location>
</feature>
<accession>R1FUW0</accession>
<dbReference type="InterPro" id="IPR036388">
    <property type="entry name" value="WH-like_DNA-bd_sf"/>
</dbReference>
<dbReference type="Proteomes" id="UP000014139">
    <property type="component" value="Unassembled WGS sequence"/>
</dbReference>
<dbReference type="SUPFAM" id="SSF46785">
    <property type="entry name" value="Winged helix' DNA-binding domain"/>
    <property type="match status" value="1"/>
</dbReference>
<sequence>MSDTALPVSLDRSAVTPLAVQLADALREAAASGHLRGGDRLPSTRALAG</sequence>
<proteinExistence type="predicted"/>
<dbReference type="Gene3D" id="1.10.10.10">
    <property type="entry name" value="Winged helix-like DNA-binding domain superfamily/Winged helix DNA-binding domain"/>
    <property type="match status" value="1"/>
</dbReference>
<evidence type="ECO:0000313" key="1">
    <source>
        <dbReference type="EMBL" id="EOD63197.1"/>
    </source>
</evidence>
<dbReference type="EMBL" id="AOUO01000650">
    <property type="protein sequence ID" value="EOD63197.1"/>
    <property type="molecule type" value="Genomic_DNA"/>
</dbReference>
<dbReference type="GO" id="GO:0008483">
    <property type="term" value="F:transaminase activity"/>
    <property type="evidence" value="ECO:0007669"/>
    <property type="project" value="UniProtKB-KW"/>
</dbReference>
<keyword evidence="2" id="KW-1185">Reference proteome</keyword>
<keyword evidence="1" id="KW-0032">Aminotransferase</keyword>
<dbReference type="InterPro" id="IPR036390">
    <property type="entry name" value="WH_DNA-bd_sf"/>
</dbReference>
<evidence type="ECO:0000313" key="2">
    <source>
        <dbReference type="Proteomes" id="UP000014139"/>
    </source>
</evidence>
<protein>
    <submittedName>
        <fullName evidence="1">GntR family transcriptional regulator fused with aminotransferase</fullName>
    </submittedName>
</protein>
<keyword evidence="1" id="KW-0808">Transferase</keyword>
<organism evidence="1 2">
    <name type="scientific">Amycolatopsis vancoresmycina DSM 44592</name>
    <dbReference type="NCBI Taxonomy" id="1292037"/>
    <lineage>
        <taxon>Bacteria</taxon>
        <taxon>Bacillati</taxon>
        <taxon>Actinomycetota</taxon>
        <taxon>Actinomycetes</taxon>
        <taxon>Pseudonocardiales</taxon>
        <taxon>Pseudonocardiaceae</taxon>
        <taxon>Amycolatopsis</taxon>
    </lineage>
</organism>
<gene>
    <name evidence="1" type="ORF">H480_38410</name>
</gene>
<reference evidence="1 2" key="1">
    <citation type="submission" date="2013-02" db="EMBL/GenBank/DDBJ databases">
        <title>Draft genome sequence of Amycolatopsis vancoresmycina strain DSM 44592T.</title>
        <authorList>
            <person name="Kumar S."/>
            <person name="Kaur N."/>
            <person name="Kaur C."/>
            <person name="Raghava G.P.S."/>
            <person name="Mayilraj S."/>
        </authorList>
    </citation>
    <scope>NUCLEOTIDE SEQUENCE [LARGE SCALE GENOMIC DNA]</scope>
    <source>
        <strain evidence="1 2">DSM 44592</strain>
    </source>
</reference>
<name>R1FUW0_9PSEU</name>
<dbReference type="AlphaFoldDB" id="R1FUW0"/>
<comment type="caution">
    <text evidence="1">The sequence shown here is derived from an EMBL/GenBank/DDBJ whole genome shotgun (WGS) entry which is preliminary data.</text>
</comment>